<dbReference type="EMBL" id="QNTT01000014">
    <property type="protein sequence ID" value="RBA37345.1"/>
    <property type="molecule type" value="Genomic_DNA"/>
</dbReference>
<dbReference type="InterPro" id="IPR013766">
    <property type="entry name" value="Thioredoxin_domain"/>
</dbReference>
<keyword evidence="2" id="KW-0732">Signal</keyword>
<dbReference type="Gene3D" id="3.40.30.10">
    <property type="entry name" value="Glutaredoxin"/>
    <property type="match status" value="1"/>
</dbReference>
<dbReference type="PROSITE" id="PS51352">
    <property type="entry name" value="THIOREDOXIN_2"/>
    <property type="match status" value="1"/>
</dbReference>
<dbReference type="SUPFAM" id="SSF52833">
    <property type="entry name" value="Thioredoxin-like"/>
    <property type="match status" value="1"/>
</dbReference>
<accession>A0A365PB39</accession>
<dbReference type="Pfam" id="PF13462">
    <property type="entry name" value="Thioredoxin_4"/>
    <property type="match status" value="1"/>
</dbReference>
<evidence type="ECO:0000256" key="6">
    <source>
        <dbReference type="SAM" id="MobiDB-lite"/>
    </source>
</evidence>
<evidence type="ECO:0000313" key="9">
    <source>
        <dbReference type="Proteomes" id="UP000252187"/>
    </source>
</evidence>
<sequence length="214" mass="23445">MSKNLKLSLALITAALVVLVVALLAAGNDSGSEQTLPDDSPGTGVLVREDSPRLSEGGDAVFVEFLDFECEACIALYPTIEDLREQYGDRVTFVVRHMPLHDNSMAAALAAEAAAEQGRFEAMYRKLFDTPEQWGHQQTPQMDTFFGYAEELGLDMERFESAYNDPATLERIEQSKQDGQSLGVSGTPTFFLDGERLEPTSVTDLENSINAALE</sequence>
<name>A0A365PB39_9ACTN</name>
<feature type="region of interest" description="Disordered" evidence="6">
    <location>
        <begin position="174"/>
        <end position="197"/>
    </location>
</feature>
<evidence type="ECO:0000256" key="1">
    <source>
        <dbReference type="ARBA" id="ARBA00005791"/>
    </source>
</evidence>
<dbReference type="Proteomes" id="UP000252187">
    <property type="component" value="Unassembled WGS sequence"/>
</dbReference>
<feature type="compositionally biased region" description="Polar residues" evidence="6">
    <location>
        <begin position="177"/>
        <end position="188"/>
    </location>
</feature>
<keyword evidence="5" id="KW-0676">Redox-active center</keyword>
<dbReference type="AlphaFoldDB" id="A0A365PB39"/>
<dbReference type="InterPro" id="IPR012336">
    <property type="entry name" value="Thioredoxin-like_fold"/>
</dbReference>
<dbReference type="GO" id="GO:0016491">
    <property type="term" value="F:oxidoreductase activity"/>
    <property type="evidence" value="ECO:0007669"/>
    <property type="project" value="UniProtKB-KW"/>
</dbReference>
<gene>
    <name evidence="8" type="ORF">DQ226_07245</name>
</gene>
<dbReference type="PANTHER" id="PTHR13887:SF14">
    <property type="entry name" value="DISULFIDE BOND FORMATION PROTEIN D"/>
    <property type="match status" value="1"/>
</dbReference>
<dbReference type="InterPro" id="IPR036249">
    <property type="entry name" value="Thioredoxin-like_sf"/>
</dbReference>
<evidence type="ECO:0000259" key="7">
    <source>
        <dbReference type="PROSITE" id="PS51352"/>
    </source>
</evidence>
<dbReference type="PANTHER" id="PTHR13887">
    <property type="entry name" value="GLUTATHIONE S-TRANSFERASE KAPPA"/>
    <property type="match status" value="1"/>
</dbReference>
<evidence type="ECO:0000256" key="4">
    <source>
        <dbReference type="ARBA" id="ARBA00023157"/>
    </source>
</evidence>
<evidence type="ECO:0000256" key="3">
    <source>
        <dbReference type="ARBA" id="ARBA00023002"/>
    </source>
</evidence>
<organism evidence="8 9">
    <name type="scientific">Dietzia maris</name>
    <dbReference type="NCBI Taxonomy" id="37915"/>
    <lineage>
        <taxon>Bacteria</taxon>
        <taxon>Bacillati</taxon>
        <taxon>Actinomycetota</taxon>
        <taxon>Actinomycetes</taxon>
        <taxon>Mycobacteriales</taxon>
        <taxon>Dietziaceae</taxon>
        <taxon>Dietzia</taxon>
    </lineage>
</organism>
<evidence type="ECO:0000256" key="5">
    <source>
        <dbReference type="ARBA" id="ARBA00023284"/>
    </source>
</evidence>
<comment type="similarity">
    <text evidence="1">Belongs to the thioredoxin family. DsbA subfamily.</text>
</comment>
<comment type="caution">
    <text evidence="8">The sequence shown here is derived from an EMBL/GenBank/DDBJ whole genome shotgun (WGS) entry which is preliminary data.</text>
</comment>
<proteinExistence type="inferred from homology"/>
<reference evidence="8 9" key="1">
    <citation type="submission" date="2018-06" db="EMBL/GenBank/DDBJ databases">
        <title>Whole genome sequencing of four bacterial strains from South Shetland trench revealing bio-synthetic gene clusters.</title>
        <authorList>
            <person name="Abdel-Mageed W.M."/>
            <person name="Lehri B."/>
            <person name="Jarmusch S.A."/>
            <person name="Miranda K."/>
            <person name="Goodfellow M."/>
            <person name="Jaspars M."/>
            <person name="Karlyshev A.V."/>
        </authorList>
    </citation>
    <scope>NUCLEOTIDE SEQUENCE [LARGE SCALE GENOMIC DNA]</scope>
    <source>
        <strain evidence="8 9">SST1</strain>
    </source>
</reference>
<evidence type="ECO:0000256" key="2">
    <source>
        <dbReference type="ARBA" id="ARBA00022729"/>
    </source>
</evidence>
<keyword evidence="3" id="KW-0560">Oxidoreductase</keyword>
<keyword evidence="4" id="KW-1015">Disulfide bond</keyword>
<evidence type="ECO:0000313" key="8">
    <source>
        <dbReference type="EMBL" id="RBA37345.1"/>
    </source>
</evidence>
<protein>
    <submittedName>
        <fullName evidence="8">Disulfide bond formation protein DsbA</fullName>
    </submittedName>
</protein>
<feature type="domain" description="Thioredoxin" evidence="7">
    <location>
        <begin position="25"/>
        <end position="214"/>
    </location>
</feature>
<feature type="region of interest" description="Disordered" evidence="6">
    <location>
        <begin position="29"/>
        <end position="50"/>
    </location>
</feature>